<feature type="compositionally biased region" description="Polar residues" evidence="2">
    <location>
        <begin position="956"/>
        <end position="990"/>
    </location>
</feature>
<evidence type="ECO:0000313" key="4">
    <source>
        <dbReference type="EMBL" id="SBT57001.1"/>
    </source>
</evidence>
<feature type="region of interest" description="Disordered" evidence="2">
    <location>
        <begin position="135"/>
        <end position="336"/>
    </location>
</feature>
<evidence type="ECO:0000256" key="3">
    <source>
        <dbReference type="SAM" id="Phobius"/>
    </source>
</evidence>
<evidence type="ECO:0000313" key="5">
    <source>
        <dbReference type="Proteomes" id="UP000078555"/>
    </source>
</evidence>
<feature type="transmembrane region" description="Helical" evidence="3">
    <location>
        <begin position="1434"/>
        <end position="1456"/>
    </location>
</feature>
<organism evidence="4 5">
    <name type="scientific">Plasmodium ovale wallikeri</name>
    <dbReference type="NCBI Taxonomy" id="864142"/>
    <lineage>
        <taxon>Eukaryota</taxon>
        <taxon>Sar</taxon>
        <taxon>Alveolata</taxon>
        <taxon>Apicomplexa</taxon>
        <taxon>Aconoidasida</taxon>
        <taxon>Haemosporida</taxon>
        <taxon>Plasmodiidae</taxon>
        <taxon>Plasmodium</taxon>
        <taxon>Plasmodium (Plasmodium)</taxon>
    </lineage>
</organism>
<evidence type="ECO:0000256" key="1">
    <source>
        <dbReference type="SAM" id="Coils"/>
    </source>
</evidence>
<proteinExistence type="predicted"/>
<feature type="compositionally biased region" description="Polar residues" evidence="2">
    <location>
        <begin position="404"/>
        <end position="416"/>
    </location>
</feature>
<feature type="transmembrane region" description="Helical" evidence="3">
    <location>
        <begin position="1002"/>
        <end position="1029"/>
    </location>
</feature>
<feature type="compositionally biased region" description="Polar residues" evidence="2">
    <location>
        <begin position="149"/>
        <end position="167"/>
    </location>
</feature>
<evidence type="ECO:0000256" key="2">
    <source>
        <dbReference type="SAM" id="MobiDB-lite"/>
    </source>
</evidence>
<keyword evidence="3" id="KW-0472">Membrane</keyword>
<reference evidence="5" key="1">
    <citation type="submission" date="2016-05" db="EMBL/GenBank/DDBJ databases">
        <authorList>
            <person name="Naeem Raeece"/>
        </authorList>
    </citation>
    <scope>NUCLEOTIDE SEQUENCE [LARGE SCALE GENOMIC DNA]</scope>
</reference>
<feature type="compositionally biased region" description="Low complexity" evidence="2">
    <location>
        <begin position="283"/>
        <end position="311"/>
    </location>
</feature>
<feature type="region of interest" description="Disordered" evidence="2">
    <location>
        <begin position="367"/>
        <end position="503"/>
    </location>
</feature>
<feature type="region of interest" description="Disordered" evidence="2">
    <location>
        <begin position="884"/>
        <end position="990"/>
    </location>
</feature>
<keyword evidence="5" id="KW-1185">Reference proteome</keyword>
<feature type="compositionally biased region" description="Basic and acidic residues" evidence="2">
    <location>
        <begin position="169"/>
        <end position="192"/>
    </location>
</feature>
<feature type="coiled-coil region" evidence="1">
    <location>
        <begin position="727"/>
        <end position="754"/>
    </location>
</feature>
<keyword evidence="3" id="KW-0812">Transmembrane</keyword>
<dbReference type="EMBL" id="FLRD01001319">
    <property type="protein sequence ID" value="SBT57001.1"/>
    <property type="molecule type" value="Genomic_DNA"/>
</dbReference>
<feature type="compositionally biased region" description="Polar residues" evidence="2">
    <location>
        <begin position="487"/>
        <end position="503"/>
    </location>
</feature>
<keyword evidence="3" id="KW-1133">Transmembrane helix</keyword>
<gene>
    <name evidence="4" type="ORF">POVWA1_079540</name>
</gene>
<feature type="compositionally biased region" description="Basic and acidic residues" evidence="2">
    <location>
        <begin position="437"/>
        <end position="446"/>
    </location>
</feature>
<dbReference type="Proteomes" id="UP000078555">
    <property type="component" value="Unassembled WGS sequence"/>
</dbReference>
<feature type="compositionally biased region" description="Polar residues" evidence="2">
    <location>
        <begin position="457"/>
        <end position="480"/>
    </location>
</feature>
<sequence>MDDHGRGKLNSEWSTKKNVFLKKLFEEEGFIYMCSPKKNTNNPSLNQLLSRHIKFCKEKDVKREAVEKNYDFKACREYDSWIETEKASFTREYLRNVSAFKRPNVHKYFSTKDNPGGHDPRWTYNNSKLDCDIYNPTSKKYHKNPVEQAPTNDPQLPSSPNIRQGSQGKDGKSVTGRDSESEKTKPDVKKPLQTELPTPESQIPSPPNTQLYGTNTDKNIHEKPKAPASAVSRNEGKKDATSIRGEPPTNRFPTAQDESPPHAGNSLAPPKDARLTPPIQSVSATNTTISLSSSISTVQDTTSSSSSPSNSFPTAAVTKDQDGAPQATTTSDTLATTYPIESVTSVAPAQSSLPQPQAPVLTVHPAVTTGEDPRTPASSSANTVTTTSAASDSVTISTVSITAQPSISSTKQSPDISITPEAPPATSPSGTEITTHAADRDKEAKSATDALSKPNGPIQSSVLPLSKNTQQATEHGSNIFTPVLKSKPQSTPHHTDQQISQTAVRHTPNIDVVLSPSDKSRDTVKTVKVKTKTTSNGDITVRTNKNDNPNIIPEDIPSLKQIIPTLLKKKKKKDLRRILEIPEKPTYGSPNITVHEWEGPNLIGKAVENDVYIKLLKINKYKQEMQKRKNKKNKTLIELHMEVLEESQNNEWELHKGDFLEICLRGFINDENDFYSNFPNSKLTINIINEKTIEDIQKQEILWNNWIENHRNILEQWKKEEWFHILKNKWRNEEQKYKEKNDKLQENILNEQETYSIVSQKDIWKQWIWKQATLIKMFNQEDWFKELVDEQNKEKNNYHINEYNNISVTSKTELKNEKTNHEHCRTGSSSDQDLRLIKLTPQSTTTTHISTTSVLTQTTTAMLDPSPTTVSAVSTKPISGITEITSTTNEHGKPKASAKTVLDPPYPNFVSTKRQDDTIQPPTNVPSPDERANLNMNQHPGQPPDPPSVLSADGNKITTSFRDPSQQFKDTTLVSSTSLPEGAQPSNKPSITPTNFLPLTSIIPTIVIILATITLLFLLYKYTPFGLLLGRRRKRKKRDLRSTFVIPEESTYESPNIALHEWEDPKLVGKTVEKDVYIKLLKINRYKQEMQNRKKKNKKTLIEVHMEVLEEHKNDEWELHKGDFLEICLRGFINDENDFYSNFPNSKLIVNNIKNEKTIEDIQNHEILWNNWIEDHRNILEEWKKEDWFHILKNKWRNEEQIYKEKNHKLQENMLNEQETYSIVSQKDMWKQWISKQAALIDMFNKEDWFKSIAHAQNKEKDNYHINEYNNITVTNENQLKNEKVNHELGRSKNIIQKLMVQIHMMVLEECIKEDIIKHKELCIDNFIEDIHNENNYEEKRNMPQSDIDNFKNTIPDFPCTHARNFAKIYEENIVNCSIFEDELCKKLKAIRGILMSHLLSFRMCANDQEIILSVNKKMDESTSKNQREESAQAITISVSSCGIMMGVSLLSLFLYKVTPLVSWLSPRIRNLGKTLNIV</sequence>
<name>A0A1A9AL99_PLAOA</name>
<keyword evidence="1" id="KW-0175">Coiled coil</keyword>
<feature type="compositionally biased region" description="Low complexity" evidence="2">
    <location>
        <begin position="375"/>
        <end position="403"/>
    </location>
</feature>
<protein>
    <submittedName>
        <fullName evidence="4">STP1 protein</fullName>
    </submittedName>
</protein>
<feature type="compositionally biased region" description="Polar residues" evidence="2">
    <location>
        <begin position="195"/>
        <end position="217"/>
    </location>
</feature>
<accession>A0A1A9AL99</accession>